<organism evidence="1 2">
    <name type="scientific">Pleurodeles waltl</name>
    <name type="common">Iberian ribbed newt</name>
    <dbReference type="NCBI Taxonomy" id="8319"/>
    <lineage>
        <taxon>Eukaryota</taxon>
        <taxon>Metazoa</taxon>
        <taxon>Chordata</taxon>
        <taxon>Craniata</taxon>
        <taxon>Vertebrata</taxon>
        <taxon>Euteleostomi</taxon>
        <taxon>Amphibia</taxon>
        <taxon>Batrachia</taxon>
        <taxon>Caudata</taxon>
        <taxon>Salamandroidea</taxon>
        <taxon>Salamandridae</taxon>
        <taxon>Pleurodelinae</taxon>
        <taxon>Pleurodeles</taxon>
    </lineage>
</organism>
<proteinExistence type="predicted"/>
<dbReference type="EMBL" id="JANPWB010000002">
    <property type="protein sequence ID" value="KAJ1210672.1"/>
    <property type="molecule type" value="Genomic_DNA"/>
</dbReference>
<accession>A0AAV7WD41</accession>
<sequence length="74" mass="7667">MVEAGMLGGEAGSSQPVVKAAVNDGSIGRLKFPSSPHKLHPVSAASAGEFQKSGWRRDIECGGFANKRTQKSPG</sequence>
<keyword evidence="2" id="KW-1185">Reference proteome</keyword>
<reference evidence="1" key="1">
    <citation type="journal article" date="2022" name="bioRxiv">
        <title>Sequencing and chromosome-scale assembly of the giantPleurodeles waltlgenome.</title>
        <authorList>
            <person name="Brown T."/>
            <person name="Elewa A."/>
            <person name="Iarovenko S."/>
            <person name="Subramanian E."/>
            <person name="Araus A.J."/>
            <person name="Petzold A."/>
            <person name="Susuki M."/>
            <person name="Suzuki K.-i.T."/>
            <person name="Hayashi T."/>
            <person name="Toyoda A."/>
            <person name="Oliveira C."/>
            <person name="Osipova E."/>
            <person name="Leigh N.D."/>
            <person name="Simon A."/>
            <person name="Yun M.H."/>
        </authorList>
    </citation>
    <scope>NUCLEOTIDE SEQUENCE</scope>
    <source>
        <strain evidence="1">20211129_DDA</strain>
        <tissue evidence="1">Liver</tissue>
    </source>
</reference>
<evidence type="ECO:0000313" key="1">
    <source>
        <dbReference type="EMBL" id="KAJ1210672.1"/>
    </source>
</evidence>
<comment type="caution">
    <text evidence="1">The sequence shown here is derived from an EMBL/GenBank/DDBJ whole genome shotgun (WGS) entry which is preliminary data.</text>
</comment>
<dbReference type="AlphaFoldDB" id="A0AAV7WD41"/>
<name>A0AAV7WD41_PLEWA</name>
<gene>
    <name evidence="1" type="ORF">NDU88_006034</name>
</gene>
<dbReference type="Proteomes" id="UP001066276">
    <property type="component" value="Chromosome 1_2"/>
</dbReference>
<protein>
    <submittedName>
        <fullName evidence="1">Uncharacterized protein</fullName>
    </submittedName>
</protein>
<evidence type="ECO:0000313" key="2">
    <source>
        <dbReference type="Proteomes" id="UP001066276"/>
    </source>
</evidence>